<dbReference type="InterPro" id="IPR001245">
    <property type="entry name" value="Ser-Thr/Tyr_kinase_cat_dom"/>
</dbReference>
<dbReference type="InterPro" id="IPR019825">
    <property type="entry name" value="Lectin_legB_Mn/Ca_BS"/>
</dbReference>
<evidence type="ECO:0000256" key="13">
    <source>
        <dbReference type="ARBA" id="ARBA00022777"/>
    </source>
</evidence>
<evidence type="ECO:0000259" key="22">
    <source>
        <dbReference type="PROSITE" id="PS50011"/>
    </source>
</evidence>
<keyword evidence="10 21" id="KW-0732">Signal</keyword>
<keyword evidence="9 20" id="KW-0812">Transmembrane</keyword>
<keyword evidence="14 19" id="KW-0067">ATP-binding</keyword>
<dbReference type="AlphaFoldDB" id="A0A6A1V4J1"/>
<keyword evidence="15 20" id="KW-1133">Transmembrane helix</keyword>
<dbReference type="GO" id="GO:0004674">
    <property type="term" value="F:protein serine/threonine kinase activity"/>
    <property type="evidence" value="ECO:0007669"/>
    <property type="project" value="UniProtKB-KW"/>
</dbReference>
<sequence length="680" mass="75762">MGFSNGSSITVAIVLIFCLLHLSGIQAQRTFTPNGFSFDEFDLSRDTDHLKFIGDASASLGALQLTPDSKNNLFSLYNRSGRVMYLQSFKLWSSGDIQASFNSTFLINIYRTDNWTAGQGLAFLIAPDLSIPPKSSGQWLGLTNDTTDGNQTNQVVAVEFDTEKQYYDPDDNHIGLNINSVISNKTESLDEHGIRLCPAEATNYSVWVQYNGVSKLMEVYMAKGGEPKPEQPLLNATINLKQYVKQESYFGFAGSTGYPNVELNCVLEWSLQVEILSNKSNLIWLKIGVGVGVPAVALLILIGVLYMRKKKVSSDEESNVFDAQLRWLPGMPREFKYKDLKKATNNFHESMKLGQGGFGIVYRGNLNVGDHNTAAEVAVKQFSRDKMEGKDDFLAELTIIHRLRHKHLVRLVGWCYDKGKLLLIYDFMPNGSLDKHLYETSNENTLNWERRHRILAGVASALHYLHNEYDQKVVHRDLKASNIMLDSDYNARLGDFGLARALDNERNSYADLGLAGVPGTMGYVAPECFHTGRATPESDVYGFGAVVLEVVCGRSPGIQINHNQRLYALVDWVWMLHREGNILEAVDERLDNDYVVDEAKRLLLLGLACSHPIASERPQTQAIYQIIAGTLPLPNVHPFKPVFTWPSMETSCGISELSVSSTTTLSSKGCSVGSVNNQWA</sequence>
<evidence type="ECO:0000256" key="10">
    <source>
        <dbReference type="ARBA" id="ARBA00022729"/>
    </source>
</evidence>
<evidence type="ECO:0000256" key="19">
    <source>
        <dbReference type="PROSITE-ProRule" id="PRU10141"/>
    </source>
</evidence>
<gene>
    <name evidence="23" type="ORF">CJ030_MR7G000373</name>
</gene>
<keyword evidence="17 23" id="KW-0675">Receptor</keyword>
<feature type="transmembrane region" description="Helical" evidence="20">
    <location>
        <begin position="283"/>
        <end position="306"/>
    </location>
</feature>
<dbReference type="InterPro" id="IPR000719">
    <property type="entry name" value="Prot_kinase_dom"/>
</dbReference>
<comment type="similarity">
    <text evidence="4">In the C-terminal section; belongs to the protein kinase superfamily. Ser/Thr protein kinase family.</text>
</comment>
<evidence type="ECO:0000256" key="2">
    <source>
        <dbReference type="ARBA" id="ARBA00007606"/>
    </source>
</evidence>
<feature type="domain" description="Protein kinase" evidence="22">
    <location>
        <begin position="347"/>
        <end position="614"/>
    </location>
</feature>
<evidence type="ECO:0000256" key="18">
    <source>
        <dbReference type="ARBA" id="ARBA00023180"/>
    </source>
</evidence>
<dbReference type="Gene3D" id="3.30.200.20">
    <property type="entry name" value="Phosphorylase Kinase, domain 1"/>
    <property type="match status" value="1"/>
</dbReference>
<dbReference type="Gene3D" id="2.60.120.200">
    <property type="match status" value="1"/>
</dbReference>
<dbReference type="Pfam" id="PF07714">
    <property type="entry name" value="PK_Tyr_Ser-Thr"/>
    <property type="match status" value="1"/>
</dbReference>
<evidence type="ECO:0000256" key="11">
    <source>
        <dbReference type="ARBA" id="ARBA00022734"/>
    </source>
</evidence>
<comment type="subcellular location">
    <subcellularLocation>
        <location evidence="1">Cell membrane</location>
        <topology evidence="1">Single-pass type I membrane protein</topology>
    </subcellularLocation>
</comment>
<name>A0A6A1V4J1_9ROSI</name>
<evidence type="ECO:0000256" key="8">
    <source>
        <dbReference type="ARBA" id="ARBA00022679"/>
    </source>
</evidence>
<dbReference type="InterPro" id="IPR050528">
    <property type="entry name" value="L-type_Lectin-RKs"/>
</dbReference>
<dbReference type="FunFam" id="3.30.200.20:FF:000320">
    <property type="entry name" value="probable L-type lectin-domain containing receptor kinase S.5"/>
    <property type="match status" value="1"/>
</dbReference>
<dbReference type="GO" id="GO:0005886">
    <property type="term" value="C:plasma membrane"/>
    <property type="evidence" value="ECO:0007669"/>
    <property type="project" value="UniProtKB-SubCell"/>
</dbReference>
<evidence type="ECO:0000256" key="17">
    <source>
        <dbReference type="ARBA" id="ARBA00023170"/>
    </source>
</evidence>
<dbReference type="PROSITE" id="PS00107">
    <property type="entry name" value="PROTEIN_KINASE_ATP"/>
    <property type="match status" value="1"/>
</dbReference>
<keyword evidence="16 20" id="KW-0472">Membrane</keyword>
<dbReference type="SMART" id="SM00220">
    <property type="entry name" value="S_TKc"/>
    <property type="match status" value="1"/>
</dbReference>
<evidence type="ECO:0000256" key="5">
    <source>
        <dbReference type="ARBA" id="ARBA00012513"/>
    </source>
</evidence>
<keyword evidence="13 23" id="KW-0418">Kinase</keyword>
<organism evidence="23 24">
    <name type="scientific">Morella rubra</name>
    <name type="common">Chinese bayberry</name>
    <dbReference type="NCBI Taxonomy" id="262757"/>
    <lineage>
        <taxon>Eukaryota</taxon>
        <taxon>Viridiplantae</taxon>
        <taxon>Streptophyta</taxon>
        <taxon>Embryophyta</taxon>
        <taxon>Tracheophyta</taxon>
        <taxon>Spermatophyta</taxon>
        <taxon>Magnoliopsida</taxon>
        <taxon>eudicotyledons</taxon>
        <taxon>Gunneridae</taxon>
        <taxon>Pentapetalae</taxon>
        <taxon>rosids</taxon>
        <taxon>fabids</taxon>
        <taxon>Fagales</taxon>
        <taxon>Myricaceae</taxon>
        <taxon>Morella</taxon>
    </lineage>
</organism>
<proteinExistence type="inferred from homology"/>
<feature type="binding site" evidence="19">
    <location>
        <position position="380"/>
    </location>
    <ligand>
        <name>ATP</name>
        <dbReference type="ChEBI" id="CHEBI:30616"/>
    </ligand>
</feature>
<dbReference type="GO" id="GO:0030246">
    <property type="term" value="F:carbohydrate binding"/>
    <property type="evidence" value="ECO:0007669"/>
    <property type="project" value="UniProtKB-KW"/>
</dbReference>
<evidence type="ECO:0000256" key="21">
    <source>
        <dbReference type="SAM" id="SignalP"/>
    </source>
</evidence>
<comment type="similarity">
    <text evidence="3">In the N-terminal section; belongs to the leguminous lectin family.</text>
</comment>
<dbReference type="InterPro" id="IPR011009">
    <property type="entry name" value="Kinase-like_dom_sf"/>
</dbReference>
<dbReference type="Pfam" id="PF00139">
    <property type="entry name" value="Lectin_legB"/>
    <property type="match status" value="1"/>
</dbReference>
<evidence type="ECO:0000256" key="7">
    <source>
        <dbReference type="ARBA" id="ARBA00022527"/>
    </source>
</evidence>
<evidence type="ECO:0000256" key="9">
    <source>
        <dbReference type="ARBA" id="ARBA00022692"/>
    </source>
</evidence>
<dbReference type="PROSITE" id="PS00307">
    <property type="entry name" value="LECTIN_LEGUME_BETA"/>
    <property type="match status" value="1"/>
</dbReference>
<dbReference type="EC" id="2.7.11.1" evidence="5"/>
<evidence type="ECO:0000256" key="3">
    <source>
        <dbReference type="ARBA" id="ARBA00008536"/>
    </source>
</evidence>
<dbReference type="PANTHER" id="PTHR27007">
    <property type="match status" value="1"/>
</dbReference>
<dbReference type="InterPro" id="IPR001220">
    <property type="entry name" value="Legume_lectin_dom"/>
</dbReference>
<keyword evidence="7" id="KW-0723">Serine/threonine-protein kinase</keyword>
<dbReference type="SUPFAM" id="SSF49899">
    <property type="entry name" value="Concanavalin A-like lectins/glucanases"/>
    <property type="match status" value="1"/>
</dbReference>
<protein>
    <recommendedName>
        <fullName evidence="5">non-specific serine/threonine protein kinase</fullName>
        <ecNumber evidence="5">2.7.11.1</ecNumber>
    </recommendedName>
</protein>
<evidence type="ECO:0000256" key="16">
    <source>
        <dbReference type="ARBA" id="ARBA00023136"/>
    </source>
</evidence>
<dbReference type="Gene3D" id="1.10.510.10">
    <property type="entry name" value="Transferase(Phosphotransferase) domain 1"/>
    <property type="match status" value="1"/>
</dbReference>
<dbReference type="InterPro" id="IPR017441">
    <property type="entry name" value="Protein_kinase_ATP_BS"/>
</dbReference>
<dbReference type="CDD" id="cd06899">
    <property type="entry name" value="lectin_legume_LecRK_Arcelin_ConA"/>
    <property type="match status" value="1"/>
</dbReference>
<dbReference type="GO" id="GO:0006952">
    <property type="term" value="P:defense response"/>
    <property type="evidence" value="ECO:0007669"/>
    <property type="project" value="UniProtKB-ARBA"/>
</dbReference>
<keyword evidence="8" id="KW-0808">Transferase</keyword>
<feature type="signal peptide" evidence="21">
    <location>
        <begin position="1"/>
        <end position="27"/>
    </location>
</feature>
<dbReference type="GO" id="GO:0005524">
    <property type="term" value="F:ATP binding"/>
    <property type="evidence" value="ECO:0007669"/>
    <property type="project" value="UniProtKB-UniRule"/>
</dbReference>
<dbReference type="InterPro" id="IPR013320">
    <property type="entry name" value="ConA-like_dom_sf"/>
</dbReference>
<keyword evidence="6" id="KW-1003">Cell membrane</keyword>
<keyword evidence="18" id="KW-0325">Glycoprotein</keyword>
<keyword evidence="24" id="KW-1185">Reference proteome</keyword>
<dbReference type="GO" id="GO:0051707">
    <property type="term" value="P:response to other organism"/>
    <property type="evidence" value="ECO:0007669"/>
    <property type="project" value="UniProtKB-ARBA"/>
</dbReference>
<feature type="chain" id="PRO_5025412808" description="non-specific serine/threonine protein kinase" evidence="21">
    <location>
        <begin position="28"/>
        <end position="680"/>
    </location>
</feature>
<dbReference type="Proteomes" id="UP000516437">
    <property type="component" value="Chromosome 7"/>
</dbReference>
<dbReference type="InterPro" id="IPR008271">
    <property type="entry name" value="Ser/Thr_kinase_AS"/>
</dbReference>
<dbReference type="CDD" id="cd14066">
    <property type="entry name" value="STKc_IRAK"/>
    <property type="match status" value="1"/>
</dbReference>
<dbReference type="PROSITE" id="PS50011">
    <property type="entry name" value="PROTEIN_KINASE_DOM"/>
    <property type="match status" value="1"/>
</dbReference>
<dbReference type="SUPFAM" id="SSF56112">
    <property type="entry name" value="Protein kinase-like (PK-like)"/>
    <property type="match status" value="1"/>
</dbReference>
<dbReference type="EMBL" id="RXIC02000025">
    <property type="protein sequence ID" value="KAB1207653.1"/>
    <property type="molecule type" value="Genomic_DNA"/>
</dbReference>
<evidence type="ECO:0000256" key="12">
    <source>
        <dbReference type="ARBA" id="ARBA00022741"/>
    </source>
</evidence>
<evidence type="ECO:0000256" key="1">
    <source>
        <dbReference type="ARBA" id="ARBA00004251"/>
    </source>
</evidence>
<evidence type="ECO:0000256" key="20">
    <source>
        <dbReference type="SAM" id="Phobius"/>
    </source>
</evidence>
<evidence type="ECO:0000256" key="4">
    <source>
        <dbReference type="ARBA" id="ARBA00010217"/>
    </source>
</evidence>
<evidence type="ECO:0000313" key="23">
    <source>
        <dbReference type="EMBL" id="KAB1207653.1"/>
    </source>
</evidence>
<reference evidence="23 24" key="1">
    <citation type="journal article" date="2019" name="Plant Biotechnol. J.">
        <title>The red bayberry genome and genetic basis of sex determination.</title>
        <authorList>
            <person name="Jia H.M."/>
            <person name="Jia H.J."/>
            <person name="Cai Q.L."/>
            <person name="Wang Y."/>
            <person name="Zhao H.B."/>
            <person name="Yang W.F."/>
            <person name="Wang G.Y."/>
            <person name="Li Y.H."/>
            <person name="Zhan D.L."/>
            <person name="Shen Y.T."/>
            <person name="Niu Q.F."/>
            <person name="Chang L."/>
            <person name="Qiu J."/>
            <person name="Zhao L."/>
            <person name="Xie H.B."/>
            <person name="Fu W.Y."/>
            <person name="Jin J."/>
            <person name="Li X.W."/>
            <person name="Jiao Y."/>
            <person name="Zhou C.C."/>
            <person name="Tu T."/>
            <person name="Chai C.Y."/>
            <person name="Gao J.L."/>
            <person name="Fan L.J."/>
            <person name="van de Weg E."/>
            <person name="Wang J.Y."/>
            <person name="Gao Z.S."/>
        </authorList>
    </citation>
    <scope>NUCLEOTIDE SEQUENCE [LARGE SCALE GENOMIC DNA]</scope>
    <source>
        <tissue evidence="23">Leaves</tissue>
    </source>
</reference>
<evidence type="ECO:0000256" key="6">
    <source>
        <dbReference type="ARBA" id="ARBA00022475"/>
    </source>
</evidence>
<evidence type="ECO:0000256" key="14">
    <source>
        <dbReference type="ARBA" id="ARBA00022840"/>
    </source>
</evidence>
<dbReference type="PROSITE" id="PS00108">
    <property type="entry name" value="PROTEIN_KINASE_ST"/>
    <property type="match status" value="1"/>
</dbReference>
<keyword evidence="11 23" id="KW-0430">Lectin</keyword>
<comment type="similarity">
    <text evidence="2">Belongs to the leguminous lectin family.</text>
</comment>
<accession>A0A6A1V4J1</accession>
<dbReference type="FunFam" id="1.10.510.10:FF:000444">
    <property type="entry name" value="probable L-type lectin-domain containing receptor kinase S.5"/>
    <property type="match status" value="1"/>
</dbReference>
<keyword evidence="12 19" id="KW-0547">Nucleotide-binding</keyword>
<comment type="caution">
    <text evidence="23">The sequence shown here is derived from an EMBL/GenBank/DDBJ whole genome shotgun (WGS) entry which is preliminary data.</text>
</comment>
<dbReference type="OrthoDB" id="1913956at2759"/>
<evidence type="ECO:0000313" key="24">
    <source>
        <dbReference type="Proteomes" id="UP000516437"/>
    </source>
</evidence>
<evidence type="ECO:0000256" key="15">
    <source>
        <dbReference type="ARBA" id="ARBA00022989"/>
    </source>
</evidence>